<reference evidence="2" key="1">
    <citation type="journal article" date="2023" name="Science">
        <title>Genome structures resolve the early diversification of teleost fishes.</title>
        <authorList>
            <person name="Parey E."/>
            <person name="Louis A."/>
            <person name="Montfort J."/>
            <person name="Bouchez O."/>
            <person name="Roques C."/>
            <person name="Iampietro C."/>
            <person name="Lluch J."/>
            <person name="Castinel A."/>
            <person name="Donnadieu C."/>
            <person name="Desvignes T."/>
            <person name="Floi Bucao C."/>
            <person name="Jouanno E."/>
            <person name="Wen M."/>
            <person name="Mejri S."/>
            <person name="Dirks R."/>
            <person name="Jansen H."/>
            <person name="Henkel C."/>
            <person name="Chen W.J."/>
            <person name="Zahm M."/>
            <person name="Cabau C."/>
            <person name="Klopp C."/>
            <person name="Thompson A.W."/>
            <person name="Robinson-Rechavi M."/>
            <person name="Braasch I."/>
            <person name="Lecointre G."/>
            <person name="Bobe J."/>
            <person name="Postlethwait J.H."/>
            <person name="Berthelot C."/>
            <person name="Roest Crollius H."/>
            <person name="Guiguen Y."/>
        </authorList>
    </citation>
    <scope>NUCLEOTIDE SEQUENCE</scope>
    <source>
        <strain evidence="2">NC1722</strain>
    </source>
</reference>
<evidence type="ECO:0000313" key="3">
    <source>
        <dbReference type="Proteomes" id="UP001221898"/>
    </source>
</evidence>
<dbReference type="Proteomes" id="UP001221898">
    <property type="component" value="Unassembled WGS sequence"/>
</dbReference>
<comment type="caution">
    <text evidence="2">The sequence shown here is derived from an EMBL/GenBank/DDBJ whole genome shotgun (WGS) entry which is preliminary data.</text>
</comment>
<protein>
    <submittedName>
        <fullName evidence="2">Uncharacterized protein</fullName>
    </submittedName>
</protein>
<sequence length="94" mass="9795">MGMGQLRCRYSASFGPGAVGSVAETHRQLVPILHGPGHRAVVYGHTEELKASFPTKQATPGPTVTTDDGTASSSSTHDPAPSIAPILEIAEVWT</sequence>
<evidence type="ECO:0000313" key="2">
    <source>
        <dbReference type="EMBL" id="KAJ8394851.1"/>
    </source>
</evidence>
<accession>A0AAD7S4X9</accession>
<organism evidence="2 3">
    <name type="scientific">Aldrovandia affinis</name>
    <dbReference type="NCBI Taxonomy" id="143900"/>
    <lineage>
        <taxon>Eukaryota</taxon>
        <taxon>Metazoa</taxon>
        <taxon>Chordata</taxon>
        <taxon>Craniata</taxon>
        <taxon>Vertebrata</taxon>
        <taxon>Euteleostomi</taxon>
        <taxon>Actinopterygii</taxon>
        <taxon>Neopterygii</taxon>
        <taxon>Teleostei</taxon>
        <taxon>Notacanthiformes</taxon>
        <taxon>Halosauridae</taxon>
        <taxon>Aldrovandia</taxon>
    </lineage>
</organism>
<name>A0AAD7S4X9_9TELE</name>
<keyword evidence="3" id="KW-1185">Reference proteome</keyword>
<feature type="compositionally biased region" description="Low complexity" evidence="1">
    <location>
        <begin position="58"/>
        <end position="78"/>
    </location>
</feature>
<evidence type="ECO:0000256" key="1">
    <source>
        <dbReference type="SAM" id="MobiDB-lite"/>
    </source>
</evidence>
<feature type="region of interest" description="Disordered" evidence="1">
    <location>
        <begin position="52"/>
        <end position="85"/>
    </location>
</feature>
<dbReference type="AlphaFoldDB" id="A0AAD7S4X9"/>
<proteinExistence type="predicted"/>
<gene>
    <name evidence="2" type="ORF">AAFF_G00042060</name>
</gene>
<dbReference type="EMBL" id="JAINUG010000122">
    <property type="protein sequence ID" value="KAJ8394851.1"/>
    <property type="molecule type" value="Genomic_DNA"/>
</dbReference>